<proteinExistence type="predicted"/>
<dbReference type="Proteomes" id="UP001652625">
    <property type="component" value="Chromosome 09"/>
</dbReference>
<gene>
    <name evidence="2" type="primary">LOC136085350</name>
</gene>
<name>A0ABM4CLR1_HYDVU</name>
<organism evidence="1 2">
    <name type="scientific">Hydra vulgaris</name>
    <name type="common">Hydra</name>
    <name type="synonym">Hydra attenuata</name>
    <dbReference type="NCBI Taxonomy" id="6087"/>
    <lineage>
        <taxon>Eukaryota</taxon>
        <taxon>Metazoa</taxon>
        <taxon>Cnidaria</taxon>
        <taxon>Hydrozoa</taxon>
        <taxon>Hydroidolina</taxon>
        <taxon>Anthoathecata</taxon>
        <taxon>Aplanulata</taxon>
        <taxon>Hydridae</taxon>
        <taxon>Hydra</taxon>
    </lineage>
</organism>
<dbReference type="PANTHER" id="PTHR33053">
    <property type="entry name" value="PROTEIN, PUTATIVE-RELATED"/>
    <property type="match status" value="1"/>
</dbReference>
<evidence type="ECO:0000313" key="2">
    <source>
        <dbReference type="RefSeq" id="XP_065662721.1"/>
    </source>
</evidence>
<keyword evidence="1" id="KW-1185">Reference proteome</keyword>
<dbReference type="GeneID" id="136085350"/>
<protein>
    <submittedName>
        <fullName evidence="2">Uncharacterized protein LOC136085350</fullName>
    </submittedName>
</protein>
<sequence length="160" mass="18314">MNKVDTTKINEGEYKHLGIKEGLKTILKRSAYNCDEIKLLFNVDGLPIFKSSRYQLWPITSQFSAFLLLLPYMVVRKKPNPIEFLTNFTHKLKELHNKTLVLCGKSYYVSIFAIPCGSPARSLLKGIVQHSGYYACERCDEAIVSVKGHIVMVQLIVIWF</sequence>
<reference evidence="2" key="1">
    <citation type="submission" date="2025-08" db="UniProtKB">
        <authorList>
            <consortium name="RefSeq"/>
        </authorList>
    </citation>
    <scope>IDENTIFICATION</scope>
</reference>
<dbReference type="RefSeq" id="XP_065662721.1">
    <property type="nucleotide sequence ID" value="XM_065806649.1"/>
</dbReference>
<accession>A0ABM4CLR1</accession>
<evidence type="ECO:0000313" key="1">
    <source>
        <dbReference type="Proteomes" id="UP001652625"/>
    </source>
</evidence>